<dbReference type="InterPro" id="IPR051609">
    <property type="entry name" value="NmrA/Isoflavone_reductase-like"/>
</dbReference>
<evidence type="ECO:0000256" key="1">
    <source>
        <dbReference type="ARBA" id="ARBA00022857"/>
    </source>
</evidence>
<feature type="domain" description="NmrA-like" evidence="3">
    <location>
        <begin position="3"/>
        <end position="267"/>
    </location>
</feature>
<dbReference type="Pfam" id="PF05368">
    <property type="entry name" value="NmrA"/>
    <property type="match status" value="1"/>
</dbReference>
<name>A0AAI8YQL7_9PEZI</name>
<dbReference type="GO" id="GO:0016491">
    <property type="term" value="F:oxidoreductase activity"/>
    <property type="evidence" value="ECO:0007669"/>
    <property type="project" value="UniProtKB-KW"/>
</dbReference>
<protein>
    <submittedName>
        <fullName evidence="4">Uu.00g016850.m01.CDS01</fullName>
    </submittedName>
</protein>
<evidence type="ECO:0000313" key="5">
    <source>
        <dbReference type="Proteomes" id="UP001295740"/>
    </source>
</evidence>
<keyword evidence="1" id="KW-0521">NADP</keyword>
<proteinExistence type="predicted"/>
<dbReference type="Proteomes" id="UP001295740">
    <property type="component" value="Unassembled WGS sequence"/>
</dbReference>
<dbReference type="Gene3D" id="3.40.50.720">
    <property type="entry name" value="NAD(P)-binding Rossmann-like Domain"/>
    <property type="match status" value="1"/>
</dbReference>
<dbReference type="InterPro" id="IPR036291">
    <property type="entry name" value="NAD(P)-bd_dom_sf"/>
</dbReference>
<evidence type="ECO:0000259" key="3">
    <source>
        <dbReference type="Pfam" id="PF05368"/>
    </source>
</evidence>
<dbReference type="SUPFAM" id="SSF51735">
    <property type="entry name" value="NAD(P)-binding Rossmann-fold domains"/>
    <property type="match status" value="1"/>
</dbReference>
<dbReference type="PANTHER" id="PTHR47706:SF9">
    <property type="entry name" value="NMRA-LIKE DOMAIN-CONTAINING PROTEIN-RELATED"/>
    <property type="match status" value="1"/>
</dbReference>
<gene>
    <name evidence="4" type="ORF">KHLLAP_LOCUS14034</name>
</gene>
<organism evidence="4 5">
    <name type="scientific">Anthostomella pinea</name>
    <dbReference type="NCBI Taxonomy" id="933095"/>
    <lineage>
        <taxon>Eukaryota</taxon>
        <taxon>Fungi</taxon>
        <taxon>Dikarya</taxon>
        <taxon>Ascomycota</taxon>
        <taxon>Pezizomycotina</taxon>
        <taxon>Sordariomycetes</taxon>
        <taxon>Xylariomycetidae</taxon>
        <taxon>Xylariales</taxon>
        <taxon>Xylariaceae</taxon>
        <taxon>Anthostomella</taxon>
    </lineage>
</organism>
<evidence type="ECO:0000313" key="4">
    <source>
        <dbReference type="EMBL" id="CAJ2513566.1"/>
    </source>
</evidence>
<keyword evidence="2" id="KW-0560">Oxidoreductase</keyword>
<comment type="caution">
    <text evidence="4">The sequence shown here is derived from an EMBL/GenBank/DDBJ whole genome shotgun (WGS) entry which is preliminary data.</text>
</comment>
<keyword evidence="5" id="KW-1185">Reference proteome</keyword>
<dbReference type="InterPro" id="IPR008030">
    <property type="entry name" value="NmrA-like"/>
</dbReference>
<dbReference type="EMBL" id="CAUWAG010000020">
    <property type="protein sequence ID" value="CAJ2513566.1"/>
    <property type="molecule type" value="Genomic_DNA"/>
</dbReference>
<reference evidence="4" key="1">
    <citation type="submission" date="2023-10" db="EMBL/GenBank/DDBJ databases">
        <authorList>
            <person name="Hackl T."/>
        </authorList>
    </citation>
    <scope>NUCLEOTIDE SEQUENCE</scope>
</reference>
<dbReference type="AlphaFoldDB" id="A0AAI8YQL7"/>
<sequence length="312" mass="34347">MGATVAIAGFTGRLARLITEALVRQHPGVVVHGICRSPEKVDPKLRSISNVKVFQASSDDAEAIKRALLGVDVCICCYLGDNGLMIEGQKTLVDACIAAGVQRYIASDWCLDYRPLELGDHPTKDPMIIMRAYLEEKEKAGSISGVHILNGALTEVAWAPFVGWVDAANATFRYYGTGDEPLDMTTMPDAAEYTAEVAYDKSAKGFFQIVGDRISVKGMAQAYSHAYGVEPKVECQGSLDELYKSAKESFKQDPKNAYAWMGPHYQYYMGNGSTTLRGTLDHDRYLGFKPKSVEEFLKEYTKDSVGNAYRSM</sequence>
<dbReference type="PANTHER" id="PTHR47706">
    <property type="entry name" value="NMRA-LIKE FAMILY PROTEIN"/>
    <property type="match status" value="1"/>
</dbReference>
<accession>A0AAI8YQL7</accession>
<evidence type="ECO:0000256" key="2">
    <source>
        <dbReference type="ARBA" id="ARBA00023002"/>
    </source>
</evidence>